<reference evidence="1" key="1">
    <citation type="submission" date="2015-10" db="EMBL/GenBank/DDBJ databases">
        <title>EvidentialGene: Evidence-directed Construction of Complete mRNA Transcriptomes without Genomes.</title>
        <authorList>
            <person name="Gilbert D.G."/>
        </authorList>
    </citation>
    <scope>NUCLEOTIDE SEQUENCE</scope>
</reference>
<accession>A0A0N8DSB2</accession>
<dbReference type="EMBL" id="GDIQ01003146">
    <property type="protein sequence ID" value="JAN91591.1"/>
    <property type="molecule type" value="Transcribed_RNA"/>
</dbReference>
<dbReference type="AlphaFoldDB" id="A0A0N8DSB2"/>
<organism evidence="1">
    <name type="scientific">Daphnia magna</name>
    <dbReference type="NCBI Taxonomy" id="35525"/>
    <lineage>
        <taxon>Eukaryota</taxon>
        <taxon>Metazoa</taxon>
        <taxon>Ecdysozoa</taxon>
        <taxon>Arthropoda</taxon>
        <taxon>Crustacea</taxon>
        <taxon>Branchiopoda</taxon>
        <taxon>Diplostraca</taxon>
        <taxon>Cladocera</taxon>
        <taxon>Anomopoda</taxon>
        <taxon>Daphniidae</taxon>
        <taxon>Daphnia</taxon>
    </lineage>
</organism>
<evidence type="ECO:0000313" key="1">
    <source>
        <dbReference type="EMBL" id="JAN91591.1"/>
    </source>
</evidence>
<name>A0A0N8DSB2_9CRUS</name>
<proteinExistence type="predicted"/>
<protein>
    <submittedName>
        <fullName evidence="1">Uncharacterized protein</fullName>
    </submittedName>
</protein>
<sequence length="118" mass="13739">MYSVHTQYNHTLRLVYLRFPNKTSTKKKGEKKEKKKKTKIFCHQQIPVLASTEQAHHLIRLYTILCAHIYPTSVKYDKCIKSSLLPYTSICIRQQITSSLKHLSAANSDGLSEKIKYR</sequence>